<comment type="caution">
    <text evidence="2">The sequence shown here is derived from an EMBL/GenBank/DDBJ whole genome shotgun (WGS) entry which is preliminary data.</text>
</comment>
<proteinExistence type="predicted"/>
<sequence length="306" mass="33506">MPSGIRLNQLEVNQVFITPITIEVFLYGILYVIATLVFFTLATISISLDLALRYNALTEQDTATFLKIRLGPYYIFIIASMLSDAMMLILEVLAVKTSSAEGGGGTLISTADATVVFTNQVYGCATLAENIVLTGLMAGRVWWLERRMKNILTAGKKRKVSQSLLGPIENFLIFLCRLQSGVLNPIFLSIWVGAVYSPILASFQLTPCALTQIFGISSTLIVLSIGIGIASNSQSPMSDEENRALVYENPEESVSNIEIPGLANGLIHPDHPIVQDRVHPSTDTIQPFSLKYDHDAITEPMKAEHL</sequence>
<feature type="transmembrane region" description="Helical" evidence="1">
    <location>
        <begin position="73"/>
        <end position="95"/>
    </location>
</feature>
<dbReference type="EMBL" id="JADNRY010000095">
    <property type="protein sequence ID" value="KAF9065970.1"/>
    <property type="molecule type" value="Genomic_DNA"/>
</dbReference>
<gene>
    <name evidence="2" type="ORF">BDP27DRAFT_1548187</name>
</gene>
<organism evidence="2 3">
    <name type="scientific">Rhodocollybia butyracea</name>
    <dbReference type="NCBI Taxonomy" id="206335"/>
    <lineage>
        <taxon>Eukaryota</taxon>
        <taxon>Fungi</taxon>
        <taxon>Dikarya</taxon>
        <taxon>Basidiomycota</taxon>
        <taxon>Agaricomycotina</taxon>
        <taxon>Agaricomycetes</taxon>
        <taxon>Agaricomycetidae</taxon>
        <taxon>Agaricales</taxon>
        <taxon>Marasmiineae</taxon>
        <taxon>Omphalotaceae</taxon>
        <taxon>Rhodocollybia</taxon>
    </lineage>
</organism>
<reference evidence="2" key="1">
    <citation type="submission" date="2020-11" db="EMBL/GenBank/DDBJ databases">
        <authorList>
            <consortium name="DOE Joint Genome Institute"/>
            <person name="Ahrendt S."/>
            <person name="Riley R."/>
            <person name="Andreopoulos W."/>
            <person name="Labutti K."/>
            <person name="Pangilinan J."/>
            <person name="Ruiz-Duenas F.J."/>
            <person name="Barrasa J.M."/>
            <person name="Sanchez-Garcia M."/>
            <person name="Camarero S."/>
            <person name="Miyauchi S."/>
            <person name="Serrano A."/>
            <person name="Linde D."/>
            <person name="Babiker R."/>
            <person name="Drula E."/>
            <person name="Ayuso-Fernandez I."/>
            <person name="Pacheco R."/>
            <person name="Padilla G."/>
            <person name="Ferreira P."/>
            <person name="Barriuso J."/>
            <person name="Kellner H."/>
            <person name="Castanera R."/>
            <person name="Alfaro M."/>
            <person name="Ramirez L."/>
            <person name="Pisabarro A.G."/>
            <person name="Kuo A."/>
            <person name="Tritt A."/>
            <person name="Lipzen A."/>
            <person name="He G."/>
            <person name="Yan M."/>
            <person name="Ng V."/>
            <person name="Cullen D."/>
            <person name="Martin F."/>
            <person name="Rosso M.-N."/>
            <person name="Henrissat B."/>
            <person name="Hibbett D."/>
            <person name="Martinez A.T."/>
            <person name="Grigoriev I.V."/>
        </authorList>
    </citation>
    <scope>NUCLEOTIDE SEQUENCE</scope>
    <source>
        <strain evidence="2">AH 40177</strain>
    </source>
</reference>
<dbReference type="OrthoDB" id="3357408at2759"/>
<keyword evidence="1" id="KW-0472">Membrane</keyword>
<feature type="transmembrane region" description="Helical" evidence="1">
    <location>
        <begin position="182"/>
        <end position="203"/>
    </location>
</feature>
<dbReference type="Proteomes" id="UP000772434">
    <property type="component" value="Unassembled WGS sequence"/>
</dbReference>
<accession>A0A9P5U3R3</accession>
<feature type="transmembrane region" description="Helical" evidence="1">
    <location>
        <begin position="24"/>
        <end position="52"/>
    </location>
</feature>
<dbReference type="AlphaFoldDB" id="A0A9P5U3R3"/>
<keyword evidence="3" id="KW-1185">Reference proteome</keyword>
<feature type="transmembrane region" description="Helical" evidence="1">
    <location>
        <begin position="209"/>
        <end position="230"/>
    </location>
</feature>
<feature type="transmembrane region" description="Helical" evidence="1">
    <location>
        <begin position="120"/>
        <end position="143"/>
    </location>
</feature>
<keyword evidence="1" id="KW-1133">Transmembrane helix</keyword>
<keyword evidence="1" id="KW-0812">Transmembrane</keyword>
<protein>
    <submittedName>
        <fullName evidence="2">Uncharacterized protein</fullName>
    </submittedName>
</protein>
<name>A0A9P5U3R3_9AGAR</name>
<evidence type="ECO:0000313" key="2">
    <source>
        <dbReference type="EMBL" id="KAF9065970.1"/>
    </source>
</evidence>
<evidence type="ECO:0000313" key="3">
    <source>
        <dbReference type="Proteomes" id="UP000772434"/>
    </source>
</evidence>
<evidence type="ECO:0000256" key="1">
    <source>
        <dbReference type="SAM" id="Phobius"/>
    </source>
</evidence>